<feature type="domain" description="NAD-dependent epimerase/dehydratase" evidence="3">
    <location>
        <begin position="4"/>
        <end position="243"/>
    </location>
</feature>
<sequence length="351" mass="37338">MSTVLVTGGSGFIGGHAILQLLAAGHQVRTTVRSLKREGDVRAMLKQGGAEPGDRLSFVVADLESDAGWPQAAAGCDYVLHIASPFPPTLPKHEDELIVPAREGALRVLRAARDAGVGRVVLTSSFAAIGYGQKVQPAPFNETNWTDPAGEDVQPYAKSKTLAERAAWDFIAREGRTLELSVVNPVGVFGPVLGPDYSTSILLVQRLMDGAMPGCPQLSFGAVDVRDVADLHIRAMTHPAAKGERFLAVAGDFLSIRDIAKILKNRMGASARRVPTRQLPNWLVRLAALRDPAVKQILPELGKPKNATSEKARRVLGWAPRSSEEAIVATAESLLGLGLLKESANGSKGNG</sequence>
<organism evidence="4 5">
    <name type="scientific">Rhodanobacter terrae</name>
    <dbReference type="NCBI Taxonomy" id="418647"/>
    <lineage>
        <taxon>Bacteria</taxon>
        <taxon>Pseudomonadati</taxon>
        <taxon>Pseudomonadota</taxon>
        <taxon>Gammaproteobacteria</taxon>
        <taxon>Lysobacterales</taxon>
        <taxon>Rhodanobacteraceae</taxon>
        <taxon>Rhodanobacter</taxon>
    </lineage>
</organism>
<evidence type="ECO:0000313" key="5">
    <source>
        <dbReference type="Proteomes" id="UP001596111"/>
    </source>
</evidence>
<dbReference type="Gene3D" id="3.40.50.720">
    <property type="entry name" value="NAD(P)-binding Rossmann-like Domain"/>
    <property type="match status" value="1"/>
</dbReference>
<dbReference type="InterPro" id="IPR050425">
    <property type="entry name" value="NAD(P)_dehydrat-like"/>
</dbReference>
<evidence type="ECO:0000313" key="4">
    <source>
        <dbReference type="EMBL" id="MFC5582410.1"/>
    </source>
</evidence>
<accession>A0ABW0T1V1</accession>
<dbReference type="Pfam" id="PF01370">
    <property type="entry name" value="Epimerase"/>
    <property type="match status" value="1"/>
</dbReference>
<dbReference type="CDD" id="cd05227">
    <property type="entry name" value="AR_SDR_e"/>
    <property type="match status" value="1"/>
</dbReference>
<keyword evidence="1" id="KW-0560">Oxidoreductase</keyword>
<comment type="similarity">
    <text evidence="2">Belongs to the NAD(P)-dependent epimerase/dehydratase family. Dihydroflavonol-4-reductase subfamily.</text>
</comment>
<evidence type="ECO:0000259" key="3">
    <source>
        <dbReference type="Pfam" id="PF01370"/>
    </source>
</evidence>
<dbReference type="PANTHER" id="PTHR10366">
    <property type="entry name" value="NAD DEPENDENT EPIMERASE/DEHYDRATASE"/>
    <property type="match status" value="1"/>
</dbReference>
<dbReference type="RefSeq" id="WP_377328468.1">
    <property type="nucleotide sequence ID" value="NZ_JBHSNG010000018.1"/>
</dbReference>
<protein>
    <submittedName>
        <fullName evidence="4">SDR family oxidoreductase</fullName>
    </submittedName>
</protein>
<gene>
    <name evidence="4" type="ORF">ACFPPB_14915</name>
</gene>
<comment type="caution">
    <text evidence="4">The sequence shown here is derived from an EMBL/GenBank/DDBJ whole genome shotgun (WGS) entry which is preliminary data.</text>
</comment>
<evidence type="ECO:0000256" key="1">
    <source>
        <dbReference type="ARBA" id="ARBA00023002"/>
    </source>
</evidence>
<dbReference type="SUPFAM" id="SSF51735">
    <property type="entry name" value="NAD(P)-binding Rossmann-fold domains"/>
    <property type="match status" value="1"/>
</dbReference>
<dbReference type="InterPro" id="IPR036291">
    <property type="entry name" value="NAD(P)-bd_dom_sf"/>
</dbReference>
<dbReference type="Proteomes" id="UP001596111">
    <property type="component" value="Unassembled WGS sequence"/>
</dbReference>
<proteinExistence type="inferred from homology"/>
<reference evidence="5" key="1">
    <citation type="journal article" date="2019" name="Int. J. Syst. Evol. Microbiol.">
        <title>The Global Catalogue of Microorganisms (GCM) 10K type strain sequencing project: providing services to taxonomists for standard genome sequencing and annotation.</title>
        <authorList>
            <consortium name="The Broad Institute Genomics Platform"/>
            <consortium name="The Broad Institute Genome Sequencing Center for Infectious Disease"/>
            <person name="Wu L."/>
            <person name="Ma J."/>
        </authorList>
    </citation>
    <scope>NUCLEOTIDE SEQUENCE [LARGE SCALE GENOMIC DNA]</scope>
    <source>
        <strain evidence="5">CGMCC 1.13587</strain>
    </source>
</reference>
<dbReference type="PANTHER" id="PTHR10366:SF564">
    <property type="entry name" value="STEROL-4-ALPHA-CARBOXYLATE 3-DEHYDROGENASE, DECARBOXYLATING"/>
    <property type="match status" value="1"/>
</dbReference>
<keyword evidence="5" id="KW-1185">Reference proteome</keyword>
<dbReference type="EMBL" id="JBHSNG010000018">
    <property type="protein sequence ID" value="MFC5582410.1"/>
    <property type="molecule type" value="Genomic_DNA"/>
</dbReference>
<evidence type="ECO:0000256" key="2">
    <source>
        <dbReference type="ARBA" id="ARBA00023445"/>
    </source>
</evidence>
<dbReference type="InterPro" id="IPR001509">
    <property type="entry name" value="Epimerase_deHydtase"/>
</dbReference>
<name>A0ABW0T1V1_9GAMM</name>